<dbReference type="EMBL" id="CAJPDS010000096">
    <property type="protein sequence ID" value="CAF9936965.1"/>
    <property type="molecule type" value="Genomic_DNA"/>
</dbReference>
<evidence type="ECO:0000256" key="2">
    <source>
        <dbReference type="ARBA" id="ARBA00022527"/>
    </source>
</evidence>
<comment type="caution">
    <text evidence="10">The sequence shown here is derived from an EMBL/GenBank/DDBJ whole genome shotgun (WGS) entry which is preliminary data.</text>
</comment>
<name>A0A8H3IZK7_9LECA</name>
<keyword evidence="6" id="KW-0067">ATP-binding</keyword>
<evidence type="ECO:0000256" key="3">
    <source>
        <dbReference type="ARBA" id="ARBA00022679"/>
    </source>
</evidence>
<accession>A0A8H3IZK7</accession>
<evidence type="ECO:0000256" key="1">
    <source>
        <dbReference type="ARBA" id="ARBA00012513"/>
    </source>
</evidence>
<dbReference type="SUPFAM" id="SSF56112">
    <property type="entry name" value="Protein kinase-like (PK-like)"/>
    <property type="match status" value="1"/>
</dbReference>
<evidence type="ECO:0000256" key="8">
    <source>
        <dbReference type="ARBA" id="ARBA00048679"/>
    </source>
</evidence>
<gene>
    <name evidence="10" type="ORF">HETSPECPRED_010515</name>
</gene>
<evidence type="ECO:0000259" key="9">
    <source>
        <dbReference type="PROSITE" id="PS50011"/>
    </source>
</evidence>
<organism evidence="10 11">
    <name type="scientific">Heterodermia speciosa</name>
    <dbReference type="NCBI Taxonomy" id="116794"/>
    <lineage>
        <taxon>Eukaryota</taxon>
        <taxon>Fungi</taxon>
        <taxon>Dikarya</taxon>
        <taxon>Ascomycota</taxon>
        <taxon>Pezizomycotina</taxon>
        <taxon>Lecanoromycetes</taxon>
        <taxon>OSLEUM clade</taxon>
        <taxon>Lecanoromycetidae</taxon>
        <taxon>Caliciales</taxon>
        <taxon>Physciaceae</taxon>
        <taxon>Heterodermia</taxon>
    </lineage>
</organism>
<keyword evidence="11" id="KW-1185">Reference proteome</keyword>
<reference evidence="10" key="1">
    <citation type="submission" date="2021-03" db="EMBL/GenBank/DDBJ databases">
        <authorList>
            <person name="Tagirdzhanova G."/>
        </authorList>
    </citation>
    <scope>NUCLEOTIDE SEQUENCE</scope>
</reference>
<dbReference type="InterPro" id="IPR000719">
    <property type="entry name" value="Prot_kinase_dom"/>
</dbReference>
<dbReference type="AlphaFoldDB" id="A0A8H3IZK7"/>
<evidence type="ECO:0000256" key="5">
    <source>
        <dbReference type="ARBA" id="ARBA00022777"/>
    </source>
</evidence>
<evidence type="ECO:0000256" key="6">
    <source>
        <dbReference type="ARBA" id="ARBA00022840"/>
    </source>
</evidence>
<evidence type="ECO:0000256" key="7">
    <source>
        <dbReference type="ARBA" id="ARBA00047899"/>
    </source>
</evidence>
<keyword evidence="4" id="KW-0547">Nucleotide-binding</keyword>
<evidence type="ECO:0000313" key="11">
    <source>
        <dbReference type="Proteomes" id="UP000664521"/>
    </source>
</evidence>
<dbReference type="GO" id="GO:0000245">
    <property type="term" value="P:spliceosomal complex assembly"/>
    <property type="evidence" value="ECO:0007669"/>
    <property type="project" value="TreeGrafter"/>
</dbReference>
<protein>
    <recommendedName>
        <fullName evidence="1">non-specific serine/threonine protein kinase</fullName>
        <ecNumber evidence="1">2.7.11.1</ecNumber>
    </recommendedName>
</protein>
<evidence type="ECO:0000256" key="4">
    <source>
        <dbReference type="ARBA" id="ARBA00022741"/>
    </source>
</evidence>
<evidence type="ECO:0000313" key="10">
    <source>
        <dbReference type="EMBL" id="CAF9936965.1"/>
    </source>
</evidence>
<proteinExistence type="predicted"/>
<dbReference type="OrthoDB" id="5979581at2759"/>
<dbReference type="GO" id="GO:0005524">
    <property type="term" value="F:ATP binding"/>
    <property type="evidence" value="ECO:0007669"/>
    <property type="project" value="UniProtKB-KW"/>
</dbReference>
<dbReference type="GO" id="GO:0050684">
    <property type="term" value="P:regulation of mRNA processing"/>
    <property type="evidence" value="ECO:0007669"/>
    <property type="project" value="TreeGrafter"/>
</dbReference>
<comment type="catalytic activity">
    <reaction evidence="8">
        <text>L-seryl-[protein] + ATP = O-phospho-L-seryl-[protein] + ADP + H(+)</text>
        <dbReference type="Rhea" id="RHEA:17989"/>
        <dbReference type="Rhea" id="RHEA-COMP:9863"/>
        <dbReference type="Rhea" id="RHEA-COMP:11604"/>
        <dbReference type="ChEBI" id="CHEBI:15378"/>
        <dbReference type="ChEBI" id="CHEBI:29999"/>
        <dbReference type="ChEBI" id="CHEBI:30616"/>
        <dbReference type="ChEBI" id="CHEBI:83421"/>
        <dbReference type="ChEBI" id="CHEBI:456216"/>
        <dbReference type="EC" id="2.7.11.1"/>
    </reaction>
</comment>
<dbReference type="Gene3D" id="1.10.510.10">
    <property type="entry name" value="Transferase(Phosphotransferase) domain 1"/>
    <property type="match status" value="1"/>
</dbReference>
<dbReference type="Gene3D" id="3.30.200.20">
    <property type="entry name" value="Phosphorylase Kinase, domain 1"/>
    <property type="match status" value="1"/>
</dbReference>
<dbReference type="SMART" id="SM00220">
    <property type="entry name" value="S_TKc"/>
    <property type="match status" value="1"/>
</dbReference>
<dbReference type="GO" id="GO:0004674">
    <property type="term" value="F:protein serine/threonine kinase activity"/>
    <property type="evidence" value="ECO:0007669"/>
    <property type="project" value="UniProtKB-KW"/>
</dbReference>
<dbReference type="InterPro" id="IPR011009">
    <property type="entry name" value="Kinase-like_dom_sf"/>
</dbReference>
<dbReference type="EC" id="2.7.11.1" evidence="1"/>
<dbReference type="PROSITE" id="PS50011">
    <property type="entry name" value="PROTEIN_KINASE_DOM"/>
    <property type="match status" value="1"/>
</dbReference>
<dbReference type="PANTHER" id="PTHR47634">
    <property type="entry name" value="PROTEIN KINASE DOMAIN-CONTAINING PROTEIN-RELATED"/>
    <property type="match status" value="1"/>
</dbReference>
<keyword evidence="2" id="KW-0723">Serine/threonine-protein kinase</keyword>
<feature type="domain" description="Protein kinase" evidence="9">
    <location>
        <begin position="41"/>
        <end position="412"/>
    </location>
</feature>
<dbReference type="Proteomes" id="UP000664521">
    <property type="component" value="Unassembled WGS sequence"/>
</dbReference>
<keyword evidence="5" id="KW-0418">Kinase</keyword>
<comment type="catalytic activity">
    <reaction evidence="7">
        <text>L-threonyl-[protein] + ATP = O-phospho-L-threonyl-[protein] + ADP + H(+)</text>
        <dbReference type="Rhea" id="RHEA:46608"/>
        <dbReference type="Rhea" id="RHEA-COMP:11060"/>
        <dbReference type="Rhea" id="RHEA-COMP:11605"/>
        <dbReference type="ChEBI" id="CHEBI:15378"/>
        <dbReference type="ChEBI" id="CHEBI:30013"/>
        <dbReference type="ChEBI" id="CHEBI:30616"/>
        <dbReference type="ChEBI" id="CHEBI:61977"/>
        <dbReference type="ChEBI" id="CHEBI:456216"/>
        <dbReference type="EC" id="2.7.11.1"/>
    </reaction>
</comment>
<keyword evidence="3" id="KW-0808">Transferase</keyword>
<sequence>MSSTWFGPAHFWHENVEDLEQYSSGGYHPVYLEDKFCVGRYEVIYKLGDGSFFTVWLCKDARTQHYVFVKVAVSKKGRRQTFELEILRAIRDGDSKHPGKRFVNLLLDEFTIDGPNGCHQCLVFPVALNSVAIAKEASTRDSRMFPAPVARSIVVQVLLAMSHVHSCGIVHADLHTQNILIRARQSKSWPLVEPYKCPERLKVKRYDGAPIGPNVPEYQVQSQGTLTPADTIPSDCEVLVTDFGEAFLMDDTSGAHQEYELNTPFLVRPLDSMFGFPITTAADIWTLGMTVFDILGRSRLFQDYWPDADTVLCKAIDTFGPLPPKIWQSWPSRSQYFKDDGSWQEAARPSEEEILPTLTDRIRDSLGLREESETFGYTEVELKSLEKMLRSMLQYEPENRATVDEVLRSEWVREYGMPAIIDALPDIDLSNLN</sequence>
<dbReference type="InterPro" id="IPR051334">
    <property type="entry name" value="SRPK"/>
</dbReference>
<dbReference type="Pfam" id="PF00069">
    <property type="entry name" value="Pkinase"/>
    <property type="match status" value="1"/>
</dbReference>
<dbReference type="PANTHER" id="PTHR47634:SF9">
    <property type="entry name" value="PROTEIN KINASE DOMAIN-CONTAINING PROTEIN-RELATED"/>
    <property type="match status" value="1"/>
</dbReference>